<evidence type="ECO:0000256" key="3">
    <source>
        <dbReference type="ARBA" id="ARBA00022679"/>
    </source>
</evidence>
<dbReference type="EMBL" id="JACXYZ010000003">
    <property type="protein sequence ID" value="MBD3926655.1"/>
    <property type="molecule type" value="Genomic_DNA"/>
</dbReference>
<dbReference type="PANTHER" id="PTHR43685:SF5">
    <property type="entry name" value="GLYCOSYLTRANSFERASE EPSE-RELATED"/>
    <property type="match status" value="1"/>
</dbReference>
<protein>
    <submittedName>
        <fullName evidence="5">Glycosyltransferase</fullName>
    </submittedName>
</protein>
<feature type="domain" description="Glycosyltransferase 2-like" evidence="4">
    <location>
        <begin position="4"/>
        <end position="118"/>
    </location>
</feature>
<evidence type="ECO:0000313" key="5">
    <source>
        <dbReference type="EMBL" id="MBD3926655.1"/>
    </source>
</evidence>
<dbReference type="InterPro" id="IPR029044">
    <property type="entry name" value="Nucleotide-diphossugar_trans"/>
</dbReference>
<gene>
    <name evidence="5" type="ORF">IEZ26_18700</name>
</gene>
<keyword evidence="2" id="KW-0328">Glycosyltransferase</keyword>
<name>A0ABR8NHM6_9ACTN</name>
<evidence type="ECO:0000256" key="2">
    <source>
        <dbReference type="ARBA" id="ARBA00022676"/>
    </source>
</evidence>
<sequence>MLEVFIPFWGDPGYLRDAVASVRAQTDPHWRLVVVDDCYPDPTVPEFFETLDDPRIRYVRNDTNLGITDNYRRCLDLASESWIVFLGCDDLMLPDYVATMTAAIADAPEQVHVIQPGVRVVDERGGAVKPLVDRVKRRFFAPRVTESLILSGERLATSLLRGNWTYWPSLALRTEVVRAHPFLDGLPLVQDLALLVDMSLSGSQMLVLPDEVFAYRRHSASASSATVVDGGRFAGERDYFAIAADTCTAHGWHTAARAARIHAASRLYAVSQLPVAVRHRSWASARTLAAHATRTL</sequence>
<keyword evidence="3" id="KW-0808">Transferase</keyword>
<dbReference type="Gene3D" id="3.90.550.10">
    <property type="entry name" value="Spore Coat Polysaccharide Biosynthesis Protein SpsA, Chain A"/>
    <property type="match status" value="1"/>
</dbReference>
<dbReference type="RefSeq" id="WP_191196509.1">
    <property type="nucleotide sequence ID" value="NZ_JACXYZ010000003.1"/>
</dbReference>
<proteinExistence type="inferred from homology"/>
<evidence type="ECO:0000313" key="6">
    <source>
        <dbReference type="Proteomes" id="UP000618818"/>
    </source>
</evidence>
<organism evidence="5 6">
    <name type="scientific">Nocardioides cavernae</name>
    <dbReference type="NCBI Taxonomy" id="1921566"/>
    <lineage>
        <taxon>Bacteria</taxon>
        <taxon>Bacillati</taxon>
        <taxon>Actinomycetota</taxon>
        <taxon>Actinomycetes</taxon>
        <taxon>Propionibacteriales</taxon>
        <taxon>Nocardioidaceae</taxon>
        <taxon>Nocardioides</taxon>
    </lineage>
</organism>
<dbReference type="InterPro" id="IPR050834">
    <property type="entry name" value="Glycosyltransf_2"/>
</dbReference>
<dbReference type="SUPFAM" id="SSF53448">
    <property type="entry name" value="Nucleotide-diphospho-sugar transferases"/>
    <property type="match status" value="1"/>
</dbReference>
<dbReference type="Proteomes" id="UP000618818">
    <property type="component" value="Unassembled WGS sequence"/>
</dbReference>
<comment type="similarity">
    <text evidence="1">Belongs to the glycosyltransferase 2 family.</text>
</comment>
<evidence type="ECO:0000259" key="4">
    <source>
        <dbReference type="Pfam" id="PF00535"/>
    </source>
</evidence>
<dbReference type="InterPro" id="IPR001173">
    <property type="entry name" value="Glyco_trans_2-like"/>
</dbReference>
<reference evidence="5 6" key="1">
    <citation type="submission" date="2020-09" db="EMBL/GenBank/DDBJ databases">
        <title>novel species in genus Nocardioides.</title>
        <authorList>
            <person name="Zhang G."/>
        </authorList>
    </citation>
    <scope>NUCLEOTIDE SEQUENCE [LARGE SCALE GENOMIC DNA]</scope>
    <source>
        <strain evidence="5 6">KCTC 39551</strain>
    </source>
</reference>
<evidence type="ECO:0000256" key="1">
    <source>
        <dbReference type="ARBA" id="ARBA00006739"/>
    </source>
</evidence>
<dbReference type="Pfam" id="PF00535">
    <property type="entry name" value="Glycos_transf_2"/>
    <property type="match status" value="1"/>
</dbReference>
<comment type="caution">
    <text evidence="5">The sequence shown here is derived from an EMBL/GenBank/DDBJ whole genome shotgun (WGS) entry which is preliminary data.</text>
</comment>
<keyword evidence="6" id="KW-1185">Reference proteome</keyword>
<accession>A0ABR8NHM6</accession>
<dbReference type="PANTHER" id="PTHR43685">
    <property type="entry name" value="GLYCOSYLTRANSFERASE"/>
    <property type="match status" value="1"/>
</dbReference>